<dbReference type="Proteomes" id="UP000031443">
    <property type="component" value="Unassembled WGS sequence"/>
</dbReference>
<feature type="region of interest" description="Disordered" evidence="1">
    <location>
        <begin position="127"/>
        <end position="148"/>
    </location>
</feature>
<dbReference type="AlphaFoldDB" id="M7BIU1"/>
<protein>
    <submittedName>
        <fullName evidence="2">Uncharacterized protein</fullName>
    </submittedName>
</protein>
<dbReference type="EMBL" id="KB565340">
    <property type="protein sequence ID" value="EMP28157.1"/>
    <property type="molecule type" value="Genomic_DNA"/>
</dbReference>
<proteinExistence type="predicted"/>
<organism evidence="2 3">
    <name type="scientific">Chelonia mydas</name>
    <name type="common">Green sea-turtle</name>
    <name type="synonym">Chelonia agassizi</name>
    <dbReference type="NCBI Taxonomy" id="8469"/>
    <lineage>
        <taxon>Eukaryota</taxon>
        <taxon>Metazoa</taxon>
        <taxon>Chordata</taxon>
        <taxon>Craniata</taxon>
        <taxon>Vertebrata</taxon>
        <taxon>Euteleostomi</taxon>
        <taxon>Archelosauria</taxon>
        <taxon>Testudinata</taxon>
        <taxon>Testudines</taxon>
        <taxon>Cryptodira</taxon>
        <taxon>Durocryptodira</taxon>
        <taxon>Americhelydia</taxon>
        <taxon>Chelonioidea</taxon>
        <taxon>Cheloniidae</taxon>
        <taxon>Chelonia</taxon>
    </lineage>
</organism>
<evidence type="ECO:0000313" key="3">
    <source>
        <dbReference type="Proteomes" id="UP000031443"/>
    </source>
</evidence>
<feature type="compositionally biased region" description="Polar residues" evidence="1">
    <location>
        <begin position="134"/>
        <end position="148"/>
    </location>
</feature>
<evidence type="ECO:0000313" key="2">
    <source>
        <dbReference type="EMBL" id="EMP28157.1"/>
    </source>
</evidence>
<reference evidence="3" key="1">
    <citation type="journal article" date="2013" name="Nat. Genet.">
        <title>The draft genomes of soft-shell turtle and green sea turtle yield insights into the development and evolution of the turtle-specific body plan.</title>
        <authorList>
            <person name="Wang Z."/>
            <person name="Pascual-Anaya J."/>
            <person name="Zadissa A."/>
            <person name="Li W."/>
            <person name="Niimura Y."/>
            <person name="Huang Z."/>
            <person name="Li C."/>
            <person name="White S."/>
            <person name="Xiong Z."/>
            <person name="Fang D."/>
            <person name="Wang B."/>
            <person name="Ming Y."/>
            <person name="Chen Y."/>
            <person name="Zheng Y."/>
            <person name="Kuraku S."/>
            <person name="Pignatelli M."/>
            <person name="Herrero J."/>
            <person name="Beal K."/>
            <person name="Nozawa M."/>
            <person name="Li Q."/>
            <person name="Wang J."/>
            <person name="Zhang H."/>
            <person name="Yu L."/>
            <person name="Shigenobu S."/>
            <person name="Wang J."/>
            <person name="Liu J."/>
            <person name="Flicek P."/>
            <person name="Searle S."/>
            <person name="Wang J."/>
            <person name="Kuratani S."/>
            <person name="Yin Y."/>
            <person name="Aken B."/>
            <person name="Zhang G."/>
            <person name="Irie N."/>
        </authorList>
    </citation>
    <scope>NUCLEOTIDE SEQUENCE [LARGE SCALE GENOMIC DNA]</scope>
</reference>
<accession>M7BIU1</accession>
<gene>
    <name evidence="2" type="ORF">UY3_14808</name>
</gene>
<evidence type="ECO:0000256" key="1">
    <source>
        <dbReference type="SAM" id="MobiDB-lite"/>
    </source>
</evidence>
<keyword evidence="3" id="KW-1185">Reference proteome</keyword>
<sequence length="222" mass="24719">MAPLQLLHVSMAPLQWPPPVLQWELQRQCLQMGQCAEPPGCTSAQELEKEHAAASGSRLSEVNVASMEKDQAPYSECLSLQEELDKTTILKSNTAGINWNIWISPIDCFHFNIYKVVEPSKTSCKHRPFAQKAGGSQEQLQGKGQEQHTAVGRGMAELPGKLHRELRKADRGLLVHPGSKPHQLAPMGCSFCKQWTKQAAAKQHYKGALRNFKRPCSLTDQQ</sequence>
<name>M7BIU1_CHEMY</name>